<sequence>MPPTNISAISNPSRQGASSWRDPSNISGIKIKCYRVKISSQYRQFDTD</sequence>
<evidence type="ECO:0000313" key="2">
    <source>
        <dbReference type="EMBL" id="ABQ21608.1"/>
    </source>
</evidence>
<organism evidence="2 3">
    <name type="scientific">Vibrio cholerae serotype O1 (strain ATCC 39541 / Classical Ogawa 395 / O395)</name>
    <dbReference type="NCBI Taxonomy" id="345073"/>
    <lineage>
        <taxon>Bacteria</taxon>
        <taxon>Pseudomonadati</taxon>
        <taxon>Pseudomonadota</taxon>
        <taxon>Gammaproteobacteria</taxon>
        <taxon>Vibrionales</taxon>
        <taxon>Vibrionaceae</taxon>
        <taxon>Vibrio</taxon>
    </lineage>
</organism>
<gene>
    <name evidence="2" type="ordered locus">VC0395_A0041</name>
</gene>
<dbReference type="Proteomes" id="UP000000249">
    <property type="component" value="Chromosome 1"/>
</dbReference>
<feature type="region of interest" description="Disordered" evidence="1">
    <location>
        <begin position="1"/>
        <end position="25"/>
    </location>
</feature>
<evidence type="ECO:0000313" key="3">
    <source>
        <dbReference type="Proteomes" id="UP000000249"/>
    </source>
</evidence>
<reference evidence="2 3" key="1">
    <citation type="submission" date="2007-03" db="EMBL/GenBank/DDBJ databases">
        <authorList>
            <person name="Heidelberg J."/>
        </authorList>
    </citation>
    <scope>NUCLEOTIDE SEQUENCE [LARGE SCALE GENOMIC DNA]</scope>
    <source>
        <strain evidence="3">ATCC 39541 / Classical Ogawa 395 / O395</strain>
    </source>
</reference>
<dbReference type="EMBL" id="CP000627">
    <property type="protein sequence ID" value="ABQ21608.1"/>
    <property type="molecule type" value="Genomic_DNA"/>
</dbReference>
<evidence type="ECO:0000256" key="1">
    <source>
        <dbReference type="SAM" id="MobiDB-lite"/>
    </source>
</evidence>
<protein>
    <submittedName>
        <fullName evidence="2">Uncharacterized protein</fullName>
    </submittedName>
</protein>
<dbReference type="AlphaFoldDB" id="A0A0H3ALQ2"/>
<proteinExistence type="predicted"/>
<name>A0A0H3ALQ2_VIBC3</name>
<accession>A0A0H3ALQ2</accession>
<dbReference type="KEGG" id="vco:VC0395_A0041"/>